<dbReference type="Proteomes" id="UP000616769">
    <property type="component" value="Unassembled WGS sequence"/>
</dbReference>
<dbReference type="OrthoDB" id="405996at2759"/>
<dbReference type="GO" id="GO:0043812">
    <property type="term" value="F:phosphatidylinositol-4-phosphate phosphatase activity"/>
    <property type="evidence" value="ECO:0007669"/>
    <property type="project" value="TreeGrafter"/>
</dbReference>
<reference evidence="1 2" key="1">
    <citation type="journal article" date="2015" name="Parasit. Vectors">
        <title>Draft genome of the scabies mite.</title>
        <authorList>
            <person name="Rider S.D.Jr."/>
            <person name="Morgan M.S."/>
            <person name="Arlian L.G."/>
        </authorList>
    </citation>
    <scope>NUCLEOTIDE SEQUENCE [LARGE SCALE GENOMIC DNA]</scope>
    <source>
        <strain evidence="1">Arlian Lab</strain>
    </source>
</reference>
<dbReference type="InterPro" id="IPR034753">
    <property type="entry name" value="hSac2"/>
</dbReference>
<dbReference type="GO" id="GO:0045334">
    <property type="term" value="C:clathrin-coated endocytic vesicle"/>
    <property type="evidence" value="ECO:0007669"/>
    <property type="project" value="TreeGrafter"/>
</dbReference>
<dbReference type="EMBL" id="JXLN01017461">
    <property type="protein sequence ID" value="KPM11566.1"/>
    <property type="molecule type" value="Genomic_DNA"/>
</dbReference>
<dbReference type="Pfam" id="PF12456">
    <property type="entry name" value="hSac2"/>
    <property type="match status" value="1"/>
</dbReference>
<proteinExistence type="predicted"/>
<comment type="caution">
    <text evidence="1">The sequence shown here is derived from an EMBL/GenBank/DDBJ whole genome shotgun (WGS) entry which is preliminary data.</text>
</comment>
<dbReference type="VEuPathDB" id="VectorBase:SSCA005410"/>
<dbReference type="PANTHER" id="PTHR45662">
    <property type="entry name" value="PHOSPHATIDYLINOSITIDE PHOSPHATASE SAC1"/>
    <property type="match status" value="1"/>
</dbReference>
<dbReference type="InterPro" id="IPR022158">
    <property type="entry name" value="Inositol_phosphatase"/>
</dbReference>
<dbReference type="GO" id="GO:0046856">
    <property type="term" value="P:phosphatidylinositol dephosphorylation"/>
    <property type="evidence" value="ECO:0007669"/>
    <property type="project" value="TreeGrafter"/>
</dbReference>
<dbReference type="PANTHER" id="PTHR45662:SF8">
    <property type="entry name" value="PHOSPHATIDYLINOSITIDE PHOSPHATASE SAC2"/>
    <property type="match status" value="1"/>
</dbReference>
<protein>
    <submittedName>
        <fullName evidence="1">Phosphatidylinositide phosphatase SAC2-like protein</fullName>
    </submittedName>
</protein>
<dbReference type="GO" id="GO:2001135">
    <property type="term" value="P:regulation of endocytic recycling"/>
    <property type="evidence" value="ECO:0007669"/>
    <property type="project" value="TreeGrafter"/>
</dbReference>
<dbReference type="GO" id="GO:0005769">
    <property type="term" value="C:early endosome"/>
    <property type="evidence" value="ECO:0007669"/>
    <property type="project" value="TreeGrafter"/>
</dbReference>
<dbReference type="PROSITE" id="PS50275">
    <property type="entry name" value="SAC"/>
    <property type="match status" value="1"/>
</dbReference>
<dbReference type="Pfam" id="PF02383">
    <property type="entry name" value="Syja_N"/>
    <property type="match status" value="1"/>
</dbReference>
<evidence type="ECO:0000313" key="1">
    <source>
        <dbReference type="EMBL" id="KPM11566.1"/>
    </source>
</evidence>
<name>A0A132AKQ1_SARSC</name>
<organism evidence="1 2">
    <name type="scientific">Sarcoptes scabiei</name>
    <name type="common">Itch mite</name>
    <name type="synonym">Acarus scabiei</name>
    <dbReference type="NCBI Taxonomy" id="52283"/>
    <lineage>
        <taxon>Eukaryota</taxon>
        <taxon>Metazoa</taxon>
        <taxon>Ecdysozoa</taxon>
        <taxon>Arthropoda</taxon>
        <taxon>Chelicerata</taxon>
        <taxon>Arachnida</taxon>
        <taxon>Acari</taxon>
        <taxon>Acariformes</taxon>
        <taxon>Sarcoptiformes</taxon>
        <taxon>Astigmata</taxon>
        <taxon>Psoroptidia</taxon>
        <taxon>Sarcoptoidea</taxon>
        <taxon>Sarcoptidae</taxon>
        <taxon>Sarcoptinae</taxon>
        <taxon>Sarcoptes</taxon>
    </lineage>
</organism>
<accession>A0A132AKQ1</accession>
<evidence type="ECO:0000313" key="2">
    <source>
        <dbReference type="Proteomes" id="UP000616769"/>
    </source>
</evidence>
<dbReference type="InterPro" id="IPR002013">
    <property type="entry name" value="SAC_dom"/>
</dbReference>
<dbReference type="PROSITE" id="PS51791">
    <property type="entry name" value="HSAC2"/>
    <property type="match status" value="1"/>
</dbReference>
<sequence length="1420" mass="161971">MKIEVCANDEFIILKNGPSSLWWPRSSPHPNENESERINFDPNLSNRPIKPKFKITNSSQTFRSKDIVCYGLVYGFVGQFNNDKLILIKKKLSIGRLPLGSCDEIFQIQNIVIIPLDCTRDFLIDLELDMCQTDSCCSPISSVPCFPQSQPAVQITLKDQFSNQSNLILSNSVQRTWNQIKLTASNVKPKVSSIITNVNQQQQPISKLIEDREKLDRRLNEEAIKMFNLTSSFYYSLTGDLTNSVQRQQKLRKLLVKSNSNDKSDVDMRSIPLWQRVDDRFFWNKHMLAPIIDIFTDNESLNLSKEKIQCYSPLWIVPIIQGFVRIEKCCFDLEENSPVGAINISDSNEKDQTINEISSNPNKDKILVDSFLETRDYYWMALISRRNRFRDGTRYKKRGLDENGKCANYVETEQIFSYGHHTVSFVCVRGSVPLFWSQPGFKYRPPPILERSEQENQKVFRSHFEEEFKIYGDNIVAINLIEQNGREKVLSDAYKHHVLQMNDPRLTYVTFDFHNYWYVFLIVSFFPKSSRGMKFENVSILITKIYDLIKEMRYCWIDKDGVICEQKGTFRINCIDCLDRTNIVMTAIAKTVMDVQLVRLGLLPPEGQLSANSKRIFQLMWARNGDTISKQYAGTAALKGDYTRTGERKITGVVRDGYNSANRYYLNRFKDAYRQAAIDSMQGLPITDVLSSPQDRSPKKSITSNSLVGNDLEYHERIKMVIEDCKKILLPEDEVILGGWPLVDADPVTGTILTNAKSSNEIPECEMDIVLILTKDYYYVADYDDQTDRIVKYQKVALEDLEKIEIGAEPSYSNGPFRNQSFPISHAIRFHYTIGNQTGYFHMFRSTNTRFFNNMAIPIRTREEALESLKAVCESFKVALSVKSLNVPFLEISRLERRKSKRILLLSSFKSDKNDAFNRMKSLPSDNSYIINSKKLFTGVYTHFSRLRGKLTGTSSVGNQGSCSRQNSVVDGVTIQDQDFDCQKMEELECESDDDDSTSFGKQLKEKPLNDVRLSSDYSEGSEFGSEQILPPINEICSPCLDDEQIYFTDGNDKVLKSCGILATSPTLIKRSNTSDKSNISNLKTFKESFMSSSDYRQQQSKDSPEKRMKSIFHDVDDFVIESMKKASLRQIRKAASKSQISLNQTESAKQIKKTNEKNSNIRSMTMLMNPNEDCLYQSTIRKCFFNSELALNSIVSQPIIKSDLLTSSKFSSQGSLSDNKNAENQSITTTSKSDINCSMLSFPSSSLATLSYQDAENEFKSLGCESISGKQYDTYLDKNINANRENPSDFNKETSLSYSDLAFSANHGWLKTSLSSNTLQNSSEFMSLTLPPTASASNISDENDHKTVPNHHVTADNSSFTATFCVKKDLVMSPLTRITKDVSKNEIYSDRSNFDVSRTSSTFESKRDEILNRTNIIEI</sequence>
<gene>
    <name evidence="1" type="ORF">QR98_0101390</name>
</gene>